<dbReference type="Pfam" id="PF13424">
    <property type="entry name" value="TPR_12"/>
    <property type="match status" value="1"/>
</dbReference>
<name>A0A239H5N8_9SPHN</name>
<dbReference type="PROSITE" id="PS50005">
    <property type="entry name" value="TPR"/>
    <property type="match status" value="2"/>
</dbReference>
<feature type="repeat" description="TPR" evidence="3">
    <location>
        <begin position="406"/>
        <end position="439"/>
    </location>
</feature>
<accession>A0A239H5N8</accession>
<evidence type="ECO:0000313" key="5">
    <source>
        <dbReference type="EMBL" id="SNS76756.1"/>
    </source>
</evidence>
<evidence type="ECO:0000256" key="2">
    <source>
        <dbReference type="ARBA" id="ARBA00022803"/>
    </source>
</evidence>
<dbReference type="RefSeq" id="WP_089220166.1">
    <property type="nucleotide sequence ID" value="NZ_FZOS01000015.1"/>
</dbReference>
<feature type="repeat" description="TPR" evidence="3">
    <location>
        <begin position="475"/>
        <end position="508"/>
    </location>
</feature>
<dbReference type="InterPro" id="IPR051012">
    <property type="entry name" value="CellSynth/LPSAsmb/PSIAsmb"/>
</dbReference>
<dbReference type="Proteomes" id="UP000198281">
    <property type="component" value="Unassembled WGS sequence"/>
</dbReference>
<feature type="signal peptide" evidence="4">
    <location>
        <begin position="1"/>
        <end position="21"/>
    </location>
</feature>
<dbReference type="PANTHER" id="PTHR45586">
    <property type="entry name" value="TPR REPEAT-CONTAINING PROTEIN PA4667"/>
    <property type="match status" value="1"/>
</dbReference>
<dbReference type="OrthoDB" id="9766710at2"/>
<dbReference type="Pfam" id="PF13432">
    <property type="entry name" value="TPR_16"/>
    <property type="match status" value="1"/>
</dbReference>
<keyword evidence="6" id="KW-1185">Reference proteome</keyword>
<keyword evidence="2 3" id="KW-0802">TPR repeat</keyword>
<dbReference type="InterPro" id="IPR011990">
    <property type="entry name" value="TPR-like_helical_dom_sf"/>
</dbReference>
<evidence type="ECO:0000256" key="1">
    <source>
        <dbReference type="ARBA" id="ARBA00022737"/>
    </source>
</evidence>
<gene>
    <name evidence="5" type="ORF">SAMN06295912_11543</name>
</gene>
<dbReference type="InterPro" id="IPR019734">
    <property type="entry name" value="TPR_rpt"/>
</dbReference>
<dbReference type="SUPFAM" id="SSF48452">
    <property type="entry name" value="TPR-like"/>
    <property type="match status" value="2"/>
</dbReference>
<evidence type="ECO:0000313" key="6">
    <source>
        <dbReference type="Proteomes" id="UP000198281"/>
    </source>
</evidence>
<dbReference type="EMBL" id="FZOS01000015">
    <property type="protein sequence ID" value="SNS76756.1"/>
    <property type="molecule type" value="Genomic_DNA"/>
</dbReference>
<evidence type="ECO:0000256" key="4">
    <source>
        <dbReference type="SAM" id="SignalP"/>
    </source>
</evidence>
<evidence type="ECO:0000256" key="3">
    <source>
        <dbReference type="PROSITE-ProRule" id="PRU00339"/>
    </source>
</evidence>
<dbReference type="SMART" id="SM00028">
    <property type="entry name" value="TPR"/>
    <property type="match status" value="6"/>
</dbReference>
<reference evidence="6" key="1">
    <citation type="submission" date="2017-06" db="EMBL/GenBank/DDBJ databases">
        <authorList>
            <person name="Varghese N."/>
            <person name="Submissions S."/>
        </authorList>
    </citation>
    <scope>NUCLEOTIDE SEQUENCE [LARGE SCALE GENOMIC DNA]</scope>
    <source>
        <strain evidence="6">LNB2</strain>
    </source>
</reference>
<keyword evidence="1" id="KW-0677">Repeat</keyword>
<keyword evidence="4" id="KW-0732">Signal</keyword>
<protein>
    <submittedName>
        <fullName evidence="5">Tetratricopeptide repeat-containing protein</fullName>
    </submittedName>
</protein>
<proteinExistence type="predicted"/>
<feature type="chain" id="PRO_5012602239" evidence="4">
    <location>
        <begin position="22"/>
        <end position="562"/>
    </location>
</feature>
<dbReference type="PANTHER" id="PTHR45586:SF1">
    <property type="entry name" value="LIPOPOLYSACCHARIDE ASSEMBLY PROTEIN B"/>
    <property type="match status" value="1"/>
</dbReference>
<dbReference type="Gene3D" id="1.25.40.10">
    <property type="entry name" value="Tetratricopeptide repeat domain"/>
    <property type="match status" value="1"/>
</dbReference>
<dbReference type="AlphaFoldDB" id="A0A239H5N8"/>
<sequence>MTPLRPTAAVLIACTAIGAIAGAPALAAAPSSRDVPSAIQQYVRARAADVAGQTEAAAAGYGAALAAAPNDPLIATRAYRQAMMAGDRALALRAATTLDAVDKLPPDGRMLLLAEAVDAKDWAGADRIASQIEKEEVFAFAVPVLRAWIVRGRGKGDPLQPLGDARRLGGIAAAYAAEHRALLLLATGERDEGVAAVKSLIGPAGRGALRLRIAAAAALVKAGDRKGALSLLDGDEPLLAVARRRIEERKPLPPAVSTAPEGIAELFTRIAVDINRERVTPIALTFARLGTFLAPKHAETWLVTSELLTAEEHYGTALSVLDNIRAKDPMADAARGQRLELLVKQGDRDAALAEALAMTRRADVRPNDWTRVGGLYSELGRPADAAGAYRNALVLAEARPDDGSRWTLLLLLGSALHEAGDWPAARDALEKAVAIAPDEPVVLNYLGYAQLERRENLAEAQKLIERASELRPEDAAITDSLGWTHYVRGNVPKAIELLERAVASEPGEPTMNEHLGDAYWTAGRRVEARFAWRAALVHAEDKDAERIAAKIDMGWSPEVAAP</sequence>
<organism evidence="5 6">
    <name type="scientific">Edaphosphingomonas laterariae</name>
    <dbReference type="NCBI Taxonomy" id="861865"/>
    <lineage>
        <taxon>Bacteria</taxon>
        <taxon>Pseudomonadati</taxon>
        <taxon>Pseudomonadota</taxon>
        <taxon>Alphaproteobacteria</taxon>
        <taxon>Sphingomonadales</taxon>
        <taxon>Rhizorhabdaceae</taxon>
        <taxon>Edaphosphingomonas</taxon>
    </lineage>
</organism>